<keyword evidence="2" id="KW-1185">Reference proteome</keyword>
<reference evidence="1 2" key="1">
    <citation type="submission" date="2021-01" db="EMBL/GenBank/DDBJ databases">
        <title>Whole genome shotgun sequence of Actinoplanes humidus NBRC 14915.</title>
        <authorList>
            <person name="Komaki H."/>
            <person name="Tamura T."/>
        </authorList>
    </citation>
    <scope>NUCLEOTIDE SEQUENCE [LARGE SCALE GENOMIC DNA]</scope>
    <source>
        <strain evidence="1 2">NBRC 14915</strain>
    </source>
</reference>
<comment type="caution">
    <text evidence="1">The sequence shown here is derived from an EMBL/GenBank/DDBJ whole genome shotgun (WGS) entry which is preliminary data.</text>
</comment>
<proteinExistence type="predicted"/>
<organism evidence="1 2">
    <name type="scientific">Winogradskya humida</name>
    <dbReference type="NCBI Taxonomy" id="113566"/>
    <lineage>
        <taxon>Bacteria</taxon>
        <taxon>Bacillati</taxon>
        <taxon>Actinomycetota</taxon>
        <taxon>Actinomycetes</taxon>
        <taxon>Micromonosporales</taxon>
        <taxon>Micromonosporaceae</taxon>
        <taxon>Winogradskya</taxon>
    </lineage>
</organism>
<evidence type="ECO:0000313" key="2">
    <source>
        <dbReference type="Proteomes" id="UP000603200"/>
    </source>
</evidence>
<dbReference type="Proteomes" id="UP000603200">
    <property type="component" value="Unassembled WGS sequence"/>
</dbReference>
<sequence length="68" mass="7494">MDPDECSAQGVEWAEADCQLVWVRDVLHDGEGPYGQFLDGVVFVVADDQDTVLTTAAQQRPDLTAVYH</sequence>
<evidence type="ECO:0008006" key="3">
    <source>
        <dbReference type="Google" id="ProtNLM"/>
    </source>
</evidence>
<gene>
    <name evidence="1" type="ORF">Ahu01nite_007920</name>
</gene>
<name>A0ABQ3ZGJ2_9ACTN</name>
<dbReference type="EMBL" id="BOMN01000011">
    <property type="protein sequence ID" value="GIE17690.1"/>
    <property type="molecule type" value="Genomic_DNA"/>
</dbReference>
<protein>
    <recommendedName>
        <fullName evidence="3">YCII-related domain-containing protein</fullName>
    </recommendedName>
</protein>
<accession>A0ABQ3ZGJ2</accession>
<evidence type="ECO:0000313" key="1">
    <source>
        <dbReference type="EMBL" id="GIE17690.1"/>
    </source>
</evidence>